<sequence>MPDLPSAEEVTNLAMLLAPGLIILGVRARFKDGNTPNLKEKFASYAVTSTAYYSIIAPLFYVNSGLLLPNWLWTIFHYFLAPSATALIIVFIDQKEWFYKIANHFGFRLAHHIPSAWDYAFSRLDSGTFIWIKLSNGTEYAGKMGEFSCASSNNSERDIYLEEVWTINEGKDPWTELFPKRGVLLCGKDIQRVEFFKG</sequence>
<dbReference type="Pfam" id="PF19865">
    <property type="entry name" value="DUF6338"/>
    <property type="match status" value="1"/>
</dbReference>
<reference evidence="2 3" key="1">
    <citation type="submission" date="2019-12" db="EMBL/GenBank/DDBJ databases">
        <title>Genomic-based taxomic classification of the family Erythrobacteraceae.</title>
        <authorList>
            <person name="Xu L."/>
        </authorList>
    </citation>
    <scope>NUCLEOTIDE SEQUENCE [LARGE SCALE GENOMIC DNA]</scope>
    <source>
        <strain evidence="2 3">LMG 29518</strain>
    </source>
</reference>
<accession>A0A6I4T7K6</accession>
<feature type="transmembrane region" description="Helical" evidence="1">
    <location>
        <begin position="73"/>
        <end position="92"/>
    </location>
</feature>
<dbReference type="Proteomes" id="UP000438476">
    <property type="component" value="Unassembled WGS sequence"/>
</dbReference>
<protein>
    <submittedName>
        <fullName evidence="2">Uncharacterized protein</fullName>
    </submittedName>
</protein>
<feature type="transmembrane region" description="Helical" evidence="1">
    <location>
        <begin position="42"/>
        <end position="61"/>
    </location>
</feature>
<keyword evidence="1" id="KW-0472">Membrane</keyword>
<comment type="caution">
    <text evidence="2">The sequence shown here is derived from an EMBL/GenBank/DDBJ whole genome shotgun (WGS) entry which is preliminary data.</text>
</comment>
<keyword evidence="3" id="KW-1185">Reference proteome</keyword>
<evidence type="ECO:0000256" key="1">
    <source>
        <dbReference type="SAM" id="Phobius"/>
    </source>
</evidence>
<organism evidence="2 3">
    <name type="scientific">Altericroceibacterium endophyticum</name>
    <dbReference type="NCBI Taxonomy" id="1808508"/>
    <lineage>
        <taxon>Bacteria</taxon>
        <taxon>Pseudomonadati</taxon>
        <taxon>Pseudomonadota</taxon>
        <taxon>Alphaproteobacteria</taxon>
        <taxon>Sphingomonadales</taxon>
        <taxon>Erythrobacteraceae</taxon>
        <taxon>Altericroceibacterium</taxon>
    </lineage>
</organism>
<dbReference type="OrthoDB" id="8264877at2"/>
<dbReference type="EMBL" id="WTYT01000004">
    <property type="protein sequence ID" value="MXO66232.1"/>
    <property type="molecule type" value="Genomic_DNA"/>
</dbReference>
<evidence type="ECO:0000313" key="3">
    <source>
        <dbReference type="Proteomes" id="UP000438476"/>
    </source>
</evidence>
<gene>
    <name evidence="2" type="ORF">GRI91_10735</name>
</gene>
<dbReference type="InterPro" id="IPR045919">
    <property type="entry name" value="DUF6338"/>
</dbReference>
<keyword evidence="1" id="KW-1133">Transmembrane helix</keyword>
<dbReference type="AlphaFoldDB" id="A0A6I4T7K6"/>
<feature type="transmembrane region" description="Helical" evidence="1">
    <location>
        <begin position="12"/>
        <end position="30"/>
    </location>
</feature>
<keyword evidence="1" id="KW-0812">Transmembrane</keyword>
<dbReference type="RefSeq" id="WP_160736660.1">
    <property type="nucleotide sequence ID" value="NZ_WTYT01000004.1"/>
</dbReference>
<name>A0A6I4T7K6_9SPHN</name>
<evidence type="ECO:0000313" key="2">
    <source>
        <dbReference type="EMBL" id="MXO66232.1"/>
    </source>
</evidence>
<proteinExistence type="predicted"/>